<dbReference type="Gene3D" id="6.10.340.10">
    <property type="match status" value="1"/>
</dbReference>
<feature type="transmembrane region" description="Helical" evidence="12">
    <location>
        <begin position="320"/>
        <end position="339"/>
    </location>
</feature>
<keyword evidence="12" id="KW-0812">Transmembrane</keyword>
<evidence type="ECO:0000256" key="1">
    <source>
        <dbReference type="ARBA" id="ARBA00000085"/>
    </source>
</evidence>
<reference evidence="15 16" key="1">
    <citation type="submission" date="2015-07" db="EMBL/GenBank/DDBJ databases">
        <title>Genome analysis of myxobacterium Chondromyces crocatus Cm c5 reveals a high potential for natural compound synthesis and the genetic basis for the loss of fruiting body formation.</title>
        <authorList>
            <person name="Zaburannyi N."/>
            <person name="Bunk B."/>
            <person name="Maier J."/>
            <person name="Overmann J."/>
            <person name="Mueller R."/>
        </authorList>
    </citation>
    <scope>NUCLEOTIDE SEQUENCE [LARGE SCALE GENOMIC DNA]</scope>
    <source>
        <strain evidence="15 16">Cm c5</strain>
    </source>
</reference>
<evidence type="ECO:0000259" key="13">
    <source>
        <dbReference type="PROSITE" id="PS50109"/>
    </source>
</evidence>
<accession>A0A0K1EAH6</accession>
<dbReference type="PRINTS" id="PR00344">
    <property type="entry name" value="BCTRLSENSOR"/>
</dbReference>
<dbReference type="SUPFAM" id="SSF55874">
    <property type="entry name" value="ATPase domain of HSP90 chaperone/DNA topoisomerase II/histidine kinase"/>
    <property type="match status" value="1"/>
</dbReference>
<comment type="subcellular location">
    <subcellularLocation>
        <location evidence="2">Membrane</location>
    </subcellularLocation>
</comment>
<dbReference type="SMART" id="SM00387">
    <property type="entry name" value="HATPase_c"/>
    <property type="match status" value="1"/>
</dbReference>
<dbReference type="CDD" id="cd06225">
    <property type="entry name" value="HAMP"/>
    <property type="match status" value="1"/>
</dbReference>
<dbReference type="OrthoDB" id="224978at2"/>
<dbReference type="PANTHER" id="PTHR43065">
    <property type="entry name" value="SENSOR HISTIDINE KINASE"/>
    <property type="match status" value="1"/>
</dbReference>
<evidence type="ECO:0000259" key="14">
    <source>
        <dbReference type="PROSITE" id="PS50885"/>
    </source>
</evidence>
<feature type="transmembrane region" description="Helical" evidence="12">
    <location>
        <begin position="173"/>
        <end position="197"/>
    </location>
</feature>
<dbReference type="STRING" id="52.CMC5_020070"/>
<evidence type="ECO:0000256" key="5">
    <source>
        <dbReference type="ARBA" id="ARBA00022679"/>
    </source>
</evidence>
<evidence type="ECO:0000256" key="10">
    <source>
        <dbReference type="SAM" id="Coils"/>
    </source>
</evidence>
<feature type="domain" description="HAMP" evidence="14">
    <location>
        <begin position="378"/>
        <end position="431"/>
    </location>
</feature>
<keyword evidence="16" id="KW-1185">Reference proteome</keyword>
<dbReference type="InterPro" id="IPR036890">
    <property type="entry name" value="HATPase_C_sf"/>
</dbReference>
<keyword evidence="6" id="KW-0547">Nucleotide-binding</keyword>
<keyword evidence="9" id="KW-0902">Two-component regulatory system</keyword>
<dbReference type="InterPro" id="IPR003661">
    <property type="entry name" value="HisK_dim/P_dom"/>
</dbReference>
<keyword evidence="10" id="KW-0175">Coiled coil</keyword>
<dbReference type="InterPro" id="IPR036097">
    <property type="entry name" value="HisK_dim/P_sf"/>
</dbReference>
<dbReference type="InterPro" id="IPR004358">
    <property type="entry name" value="Sig_transdc_His_kin-like_C"/>
</dbReference>
<dbReference type="CDD" id="cd00082">
    <property type="entry name" value="HisKA"/>
    <property type="match status" value="1"/>
</dbReference>
<name>A0A0K1EAH6_CHOCO</name>
<dbReference type="Gene3D" id="3.30.565.10">
    <property type="entry name" value="Histidine kinase-like ATPase, C-terminal domain"/>
    <property type="match status" value="1"/>
</dbReference>
<feature type="transmembrane region" description="Helical" evidence="12">
    <location>
        <begin position="257"/>
        <end position="274"/>
    </location>
</feature>
<protein>
    <recommendedName>
        <fullName evidence="3">histidine kinase</fullName>
        <ecNumber evidence="3">2.7.13.3</ecNumber>
    </recommendedName>
</protein>
<feature type="transmembrane region" description="Helical" evidence="12">
    <location>
        <begin position="227"/>
        <end position="245"/>
    </location>
</feature>
<dbReference type="GO" id="GO:0016020">
    <property type="term" value="C:membrane"/>
    <property type="evidence" value="ECO:0007669"/>
    <property type="project" value="UniProtKB-SubCell"/>
</dbReference>
<evidence type="ECO:0000256" key="11">
    <source>
        <dbReference type="SAM" id="MobiDB-lite"/>
    </source>
</evidence>
<keyword evidence="12" id="KW-0472">Membrane</keyword>
<keyword evidence="4" id="KW-0597">Phosphoprotein</keyword>
<dbReference type="InterPro" id="IPR003594">
    <property type="entry name" value="HATPase_dom"/>
</dbReference>
<keyword evidence="12" id="KW-1133">Transmembrane helix</keyword>
<dbReference type="Pfam" id="PF00672">
    <property type="entry name" value="HAMP"/>
    <property type="match status" value="1"/>
</dbReference>
<proteinExistence type="predicted"/>
<feature type="transmembrane region" description="Helical" evidence="12">
    <location>
        <begin position="100"/>
        <end position="116"/>
    </location>
</feature>
<dbReference type="SUPFAM" id="SSF158472">
    <property type="entry name" value="HAMP domain-like"/>
    <property type="match status" value="1"/>
</dbReference>
<feature type="domain" description="Histidine kinase" evidence="13">
    <location>
        <begin position="480"/>
        <end position="728"/>
    </location>
</feature>
<dbReference type="AlphaFoldDB" id="A0A0K1EAH6"/>
<keyword evidence="8" id="KW-0067">ATP-binding</keyword>
<feature type="region of interest" description="Disordered" evidence="11">
    <location>
        <begin position="731"/>
        <end position="750"/>
    </location>
</feature>
<dbReference type="PROSITE" id="PS50109">
    <property type="entry name" value="HIS_KIN"/>
    <property type="match status" value="1"/>
</dbReference>
<dbReference type="InterPro" id="IPR003660">
    <property type="entry name" value="HAMP_dom"/>
</dbReference>
<dbReference type="PROSITE" id="PS50885">
    <property type="entry name" value="HAMP"/>
    <property type="match status" value="1"/>
</dbReference>
<evidence type="ECO:0000313" key="15">
    <source>
        <dbReference type="EMBL" id="AKT37864.1"/>
    </source>
</evidence>
<evidence type="ECO:0000256" key="4">
    <source>
        <dbReference type="ARBA" id="ARBA00022553"/>
    </source>
</evidence>
<organism evidence="15 16">
    <name type="scientific">Chondromyces crocatus</name>
    <dbReference type="NCBI Taxonomy" id="52"/>
    <lineage>
        <taxon>Bacteria</taxon>
        <taxon>Pseudomonadati</taxon>
        <taxon>Myxococcota</taxon>
        <taxon>Polyangia</taxon>
        <taxon>Polyangiales</taxon>
        <taxon>Polyangiaceae</taxon>
        <taxon>Chondromyces</taxon>
    </lineage>
</organism>
<dbReference type="GO" id="GO:0000155">
    <property type="term" value="F:phosphorelay sensor kinase activity"/>
    <property type="evidence" value="ECO:0007669"/>
    <property type="project" value="InterPro"/>
</dbReference>
<dbReference type="Proteomes" id="UP000067626">
    <property type="component" value="Chromosome"/>
</dbReference>
<dbReference type="RefSeq" id="WP_050430175.1">
    <property type="nucleotide sequence ID" value="NZ_CP012159.1"/>
</dbReference>
<dbReference type="GO" id="GO:0005524">
    <property type="term" value="F:ATP binding"/>
    <property type="evidence" value="ECO:0007669"/>
    <property type="project" value="UniProtKB-KW"/>
</dbReference>
<dbReference type="InterPro" id="IPR005467">
    <property type="entry name" value="His_kinase_dom"/>
</dbReference>
<evidence type="ECO:0000256" key="2">
    <source>
        <dbReference type="ARBA" id="ARBA00004370"/>
    </source>
</evidence>
<evidence type="ECO:0000256" key="9">
    <source>
        <dbReference type="ARBA" id="ARBA00023012"/>
    </source>
</evidence>
<dbReference type="Gene3D" id="1.10.287.130">
    <property type="match status" value="1"/>
</dbReference>
<dbReference type="EC" id="2.7.13.3" evidence="3"/>
<feature type="transmembrane region" description="Helical" evidence="12">
    <location>
        <begin position="16"/>
        <end position="38"/>
    </location>
</feature>
<gene>
    <name evidence="15" type="ORF">CMC5_020070</name>
</gene>
<dbReference type="EMBL" id="CP012159">
    <property type="protein sequence ID" value="AKT37864.1"/>
    <property type="molecule type" value="Genomic_DNA"/>
</dbReference>
<dbReference type="PANTHER" id="PTHR43065:SF10">
    <property type="entry name" value="PEROXIDE STRESS-ACTIVATED HISTIDINE KINASE MAK3"/>
    <property type="match status" value="1"/>
</dbReference>
<dbReference type="KEGG" id="ccro:CMC5_020070"/>
<keyword evidence="7" id="KW-0418">Kinase</keyword>
<dbReference type="SMART" id="SM00304">
    <property type="entry name" value="HAMP"/>
    <property type="match status" value="1"/>
</dbReference>
<evidence type="ECO:0000256" key="8">
    <source>
        <dbReference type="ARBA" id="ARBA00022840"/>
    </source>
</evidence>
<keyword evidence="5" id="KW-0808">Transferase</keyword>
<sequence length="750" mass="79193">MTLASLFANPRLRAELLAAGWELFSALLFVSAVVPAAFTTPWPAVLFLGSMAVSGALIGQLSRHGARGFAVAGAIRVVAWPLSSTPLLARAGTSGAPSQMGLLIAALAFGLMAGAVRRTIYRWLLLTSSTSATAPSAAELREQLAGRAMTLGIVGGQVMLVFVVAVLRTGSQVVFNAWVEVVPLLALLGTLGFTIALRPATAAISRALVSGEDLEGGLAQAERLPDVLARLNFGLWLVCISVGVIYVRPGPWSPGDALIQLVFGALFAVGVSFCQRSWHRAAVAPVIAALREQLGLSEGAAREHPGGPPLRVGQQLLRDFGLPLLFTGLLSLLATVGLYRTLANDVDFDEAVGAMSALFASFSLLVLAALGVVAHAAGELSRPLSRLARAADVVARGKLDEAVPQLNGPAEMVVLGESVERMRQALSRTIGELEAERAGLEENVAVRTAELSRALEELKRTQSALIQGERLATLGELAAGLAHEIYNPLNAIQGAAEPLTKIAAELSSMDRAWQEAAGELSPARRESLAQERRALEVDAALADLSEISMLVGRAVERAVRIVTNLKNFARAPGDAVPADLHAGVEETLLLLGPWLRRAEIEVVRQYGELPPVVCRVSEIHQVFMNLLVNAIQAIESGRGGSRTIRIGTWQEGDGVAIEVGDSGPGIPAEFASRVFDPFFTTKPREQGTGLGLSISTEIVRRHGGRLTLEENLDGAVGARFICRLPVNVGKGTPGGRDMESGPLPLRLHSS</sequence>
<evidence type="ECO:0000256" key="7">
    <source>
        <dbReference type="ARBA" id="ARBA00022777"/>
    </source>
</evidence>
<comment type="catalytic activity">
    <reaction evidence="1">
        <text>ATP + protein L-histidine = ADP + protein N-phospho-L-histidine.</text>
        <dbReference type="EC" id="2.7.13.3"/>
    </reaction>
</comment>
<evidence type="ECO:0000313" key="16">
    <source>
        <dbReference type="Proteomes" id="UP000067626"/>
    </source>
</evidence>
<dbReference type="SUPFAM" id="SSF47384">
    <property type="entry name" value="Homodimeric domain of signal transducing histidine kinase"/>
    <property type="match status" value="1"/>
</dbReference>
<dbReference type="Pfam" id="PF02518">
    <property type="entry name" value="HATPase_c"/>
    <property type="match status" value="1"/>
</dbReference>
<evidence type="ECO:0000256" key="3">
    <source>
        <dbReference type="ARBA" id="ARBA00012438"/>
    </source>
</evidence>
<evidence type="ECO:0000256" key="12">
    <source>
        <dbReference type="SAM" id="Phobius"/>
    </source>
</evidence>
<feature type="transmembrane region" description="Helical" evidence="12">
    <location>
        <begin position="148"/>
        <end position="167"/>
    </location>
</feature>
<evidence type="ECO:0000256" key="6">
    <source>
        <dbReference type="ARBA" id="ARBA00022741"/>
    </source>
</evidence>
<feature type="coiled-coil region" evidence="10">
    <location>
        <begin position="423"/>
        <end position="450"/>
    </location>
</feature>
<feature type="transmembrane region" description="Helical" evidence="12">
    <location>
        <begin position="351"/>
        <end position="377"/>
    </location>
</feature>